<sequence length="63" mass="7028">MFRKGLESYSDSPHHMYHHSFIPDPVVMQQIEHERMFLAGNQPHTTAASDSGIGADQATSTTQ</sequence>
<organism evidence="2">
    <name type="scientific">Cyprideis torosa</name>
    <dbReference type="NCBI Taxonomy" id="163714"/>
    <lineage>
        <taxon>Eukaryota</taxon>
        <taxon>Metazoa</taxon>
        <taxon>Ecdysozoa</taxon>
        <taxon>Arthropoda</taxon>
        <taxon>Crustacea</taxon>
        <taxon>Oligostraca</taxon>
        <taxon>Ostracoda</taxon>
        <taxon>Podocopa</taxon>
        <taxon>Podocopida</taxon>
        <taxon>Cytherocopina</taxon>
        <taxon>Cytheroidea</taxon>
        <taxon>Cytherideidae</taxon>
        <taxon>Cyprideis</taxon>
    </lineage>
</organism>
<protein>
    <submittedName>
        <fullName evidence="2">Uncharacterized protein</fullName>
    </submittedName>
</protein>
<proteinExistence type="predicted"/>
<evidence type="ECO:0000256" key="1">
    <source>
        <dbReference type="SAM" id="MobiDB-lite"/>
    </source>
</evidence>
<feature type="region of interest" description="Disordered" evidence="1">
    <location>
        <begin position="40"/>
        <end position="63"/>
    </location>
</feature>
<gene>
    <name evidence="2" type="ORF">CTOB1V02_LOCUS9692</name>
</gene>
<name>A0A7R8WHL5_9CRUS</name>
<reference evidence="2" key="1">
    <citation type="submission" date="2020-11" db="EMBL/GenBank/DDBJ databases">
        <authorList>
            <person name="Tran Van P."/>
        </authorList>
    </citation>
    <scope>NUCLEOTIDE SEQUENCE</scope>
</reference>
<accession>A0A7R8WHL5</accession>
<dbReference type="AlphaFoldDB" id="A0A7R8WHL5"/>
<evidence type="ECO:0000313" key="2">
    <source>
        <dbReference type="EMBL" id="CAD7231849.1"/>
    </source>
</evidence>
<dbReference type="EMBL" id="OB663939">
    <property type="protein sequence ID" value="CAD7231849.1"/>
    <property type="molecule type" value="Genomic_DNA"/>
</dbReference>